<dbReference type="Pfam" id="PF01408">
    <property type="entry name" value="GFO_IDH_MocA"/>
    <property type="match status" value="1"/>
</dbReference>
<accession>A0ABZ2KNP0</accession>
<proteinExistence type="predicted"/>
<reference evidence="3 4" key="1">
    <citation type="submission" date="2021-12" db="EMBL/GenBank/DDBJ databases">
        <title>Discovery of the Pendulisporaceae a myxobacterial family with distinct sporulation behavior and unique specialized metabolism.</title>
        <authorList>
            <person name="Garcia R."/>
            <person name="Popoff A."/>
            <person name="Bader C.D."/>
            <person name="Loehr J."/>
            <person name="Walesch S."/>
            <person name="Walt C."/>
            <person name="Boldt J."/>
            <person name="Bunk B."/>
            <person name="Haeckl F.J.F.P.J."/>
            <person name="Gunesch A.P."/>
            <person name="Birkelbach J."/>
            <person name="Nuebel U."/>
            <person name="Pietschmann T."/>
            <person name="Bach T."/>
            <person name="Mueller R."/>
        </authorList>
    </citation>
    <scope>NUCLEOTIDE SEQUENCE [LARGE SCALE GENOMIC DNA]</scope>
    <source>
        <strain evidence="3 4">MSr12523</strain>
    </source>
</reference>
<dbReference type="Gene3D" id="3.40.50.720">
    <property type="entry name" value="NAD(P)-binding Rossmann-like Domain"/>
    <property type="match status" value="1"/>
</dbReference>
<dbReference type="InterPro" id="IPR051450">
    <property type="entry name" value="Gfo/Idh/MocA_Oxidoreductases"/>
</dbReference>
<keyword evidence="4" id="KW-1185">Reference proteome</keyword>
<feature type="domain" description="GFO/IDH/MocA-like oxidoreductase" evidence="2">
    <location>
        <begin position="133"/>
        <end position="246"/>
    </location>
</feature>
<dbReference type="PANTHER" id="PTHR43377:SF1">
    <property type="entry name" value="BILIVERDIN REDUCTASE A"/>
    <property type="match status" value="1"/>
</dbReference>
<feature type="domain" description="Gfo/Idh/MocA-like oxidoreductase N-terminal" evidence="1">
    <location>
        <begin position="5"/>
        <end position="116"/>
    </location>
</feature>
<dbReference type="EMBL" id="CP089982">
    <property type="protein sequence ID" value="WXA97956.1"/>
    <property type="molecule type" value="Genomic_DNA"/>
</dbReference>
<protein>
    <submittedName>
        <fullName evidence="3">Gfo/Idh/MocA family oxidoreductase</fullName>
    </submittedName>
</protein>
<dbReference type="InterPro" id="IPR000683">
    <property type="entry name" value="Gfo/Idh/MocA-like_OxRdtase_N"/>
</dbReference>
<dbReference type="Gene3D" id="3.30.360.10">
    <property type="entry name" value="Dihydrodipicolinate Reductase, domain 2"/>
    <property type="match status" value="1"/>
</dbReference>
<evidence type="ECO:0000313" key="3">
    <source>
        <dbReference type="EMBL" id="WXA97956.1"/>
    </source>
</evidence>
<evidence type="ECO:0000259" key="2">
    <source>
        <dbReference type="Pfam" id="PF22725"/>
    </source>
</evidence>
<name>A0ABZ2KNP0_9BACT</name>
<dbReference type="SUPFAM" id="SSF55347">
    <property type="entry name" value="Glyceraldehyde-3-phosphate dehydrogenase-like, C-terminal domain"/>
    <property type="match status" value="1"/>
</dbReference>
<dbReference type="InterPro" id="IPR055170">
    <property type="entry name" value="GFO_IDH_MocA-like_dom"/>
</dbReference>
<dbReference type="RefSeq" id="WP_394848573.1">
    <property type="nucleotide sequence ID" value="NZ_CP089982.1"/>
</dbReference>
<sequence>MSLVVLVLGTGSIGMRHLQVLSEIEGIRAVAVPARAERVDELATQGHAALALEDALALGPTAAIVATDTGRHVKDAALLLRHGCHVLIEKPLAPTAHGIARLAEIAEAEKRTVAVGCYLRFHPALALFKELLGEIGDVHHVSVACQSYLPEWRANVDHRRTYAARAEEGGVLRDLVHEIDYATWLFGRPLEVSAMLTAGDSLGIASDAAADLLWRTAGGATVATRLDYLTRVRRRCIEAFGRKGEIAWDAVANTVTVRTNGAEDRVNHVGCERNTMMREQILALLACARKEPFDARLTSFDDGAFAIALCDAARASSASGQVQPVRDWRKG</sequence>
<dbReference type="SUPFAM" id="SSF51735">
    <property type="entry name" value="NAD(P)-binding Rossmann-fold domains"/>
    <property type="match status" value="1"/>
</dbReference>
<dbReference type="Proteomes" id="UP001379533">
    <property type="component" value="Chromosome"/>
</dbReference>
<dbReference type="Pfam" id="PF22725">
    <property type="entry name" value="GFO_IDH_MocA_C3"/>
    <property type="match status" value="1"/>
</dbReference>
<evidence type="ECO:0000313" key="4">
    <source>
        <dbReference type="Proteomes" id="UP001379533"/>
    </source>
</evidence>
<organism evidence="3 4">
    <name type="scientific">Pendulispora brunnea</name>
    <dbReference type="NCBI Taxonomy" id="2905690"/>
    <lineage>
        <taxon>Bacteria</taxon>
        <taxon>Pseudomonadati</taxon>
        <taxon>Myxococcota</taxon>
        <taxon>Myxococcia</taxon>
        <taxon>Myxococcales</taxon>
        <taxon>Sorangiineae</taxon>
        <taxon>Pendulisporaceae</taxon>
        <taxon>Pendulispora</taxon>
    </lineage>
</organism>
<gene>
    <name evidence="3" type="ORF">LZC95_14075</name>
</gene>
<dbReference type="PANTHER" id="PTHR43377">
    <property type="entry name" value="BILIVERDIN REDUCTASE A"/>
    <property type="match status" value="1"/>
</dbReference>
<evidence type="ECO:0000259" key="1">
    <source>
        <dbReference type="Pfam" id="PF01408"/>
    </source>
</evidence>
<dbReference type="InterPro" id="IPR036291">
    <property type="entry name" value="NAD(P)-bd_dom_sf"/>
</dbReference>